<comment type="caution">
    <text evidence="8">The sequence shown here is derived from an EMBL/GenBank/DDBJ whole genome shotgun (WGS) entry which is preliminary data.</text>
</comment>
<dbReference type="GeneID" id="94370472"/>
<accession>A0ABQ3C5S6</accession>
<evidence type="ECO:0000256" key="2">
    <source>
        <dbReference type="ARBA" id="ARBA00023136"/>
    </source>
</evidence>
<feature type="domain" description="OmpA-like" evidence="7">
    <location>
        <begin position="515"/>
        <end position="633"/>
    </location>
</feature>
<comment type="subcellular location">
    <subcellularLocation>
        <location evidence="1">Cell outer membrane</location>
    </subcellularLocation>
</comment>
<feature type="signal peptide" evidence="6">
    <location>
        <begin position="1"/>
        <end position="21"/>
    </location>
</feature>
<dbReference type="Gene3D" id="2.60.40.1120">
    <property type="entry name" value="Carboxypeptidase-like, regulatory domain"/>
    <property type="match status" value="1"/>
</dbReference>
<dbReference type="Proteomes" id="UP000615593">
    <property type="component" value="Unassembled WGS sequence"/>
</dbReference>
<dbReference type="SUPFAM" id="SSF82171">
    <property type="entry name" value="DPP6 N-terminal domain-like"/>
    <property type="match status" value="1"/>
</dbReference>
<dbReference type="Pfam" id="PF13620">
    <property type="entry name" value="CarboxypepD_reg"/>
    <property type="match status" value="1"/>
</dbReference>
<dbReference type="CDD" id="cd07185">
    <property type="entry name" value="OmpA_C-like"/>
    <property type="match status" value="1"/>
</dbReference>
<dbReference type="InterPro" id="IPR006665">
    <property type="entry name" value="OmpA-like"/>
</dbReference>
<dbReference type="PROSITE" id="PS51123">
    <property type="entry name" value="OMPA_2"/>
    <property type="match status" value="1"/>
</dbReference>
<feature type="compositionally biased region" description="Basic and acidic residues" evidence="5">
    <location>
        <begin position="606"/>
        <end position="619"/>
    </location>
</feature>
<dbReference type="Gene3D" id="2.120.10.30">
    <property type="entry name" value="TolB, C-terminal domain"/>
    <property type="match status" value="1"/>
</dbReference>
<dbReference type="SUPFAM" id="SSF49464">
    <property type="entry name" value="Carboxypeptidase regulatory domain-like"/>
    <property type="match status" value="1"/>
</dbReference>
<dbReference type="SUPFAM" id="SSF48452">
    <property type="entry name" value="TPR-like"/>
    <property type="match status" value="1"/>
</dbReference>
<evidence type="ECO:0000256" key="3">
    <source>
        <dbReference type="ARBA" id="ARBA00023237"/>
    </source>
</evidence>
<dbReference type="InterPro" id="IPR006664">
    <property type="entry name" value="OMP_bac"/>
</dbReference>
<evidence type="ECO:0000256" key="5">
    <source>
        <dbReference type="SAM" id="MobiDB-lite"/>
    </source>
</evidence>
<dbReference type="InterPro" id="IPR011659">
    <property type="entry name" value="WD40"/>
</dbReference>
<organism evidence="8 9">
    <name type="scientific">Mesonia mobilis</name>
    <dbReference type="NCBI Taxonomy" id="369791"/>
    <lineage>
        <taxon>Bacteria</taxon>
        <taxon>Pseudomonadati</taxon>
        <taxon>Bacteroidota</taxon>
        <taxon>Flavobacteriia</taxon>
        <taxon>Flavobacteriales</taxon>
        <taxon>Flavobacteriaceae</taxon>
        <taxon>Mesonia</taxon>
    </lineage>
</organism>
<dbReference type="PANTHER" id="PTHR30329:SF21">
    <property type="entry name" value="LIPOPROTEIN YIAD-RELATED"/>
    <property type="match status" value="1"/>
</dbReference>
<dbReference type="InterPro" id="IPR011990">
    <property type="entry name" value="TPR-like_helical_dom_sf"/>
</dbReference>
<evidence type="ECO:0000313" key="9">
    <source>
        <dbReference type="Proteomes" id="UP000615593"/>
    </source>
</evidence>
<sequence length="633" mass="71245">MRKTYYILSLILMMGGSSLFAQSDDTKKADKYYDRLEYVKAIEEYEDLVSDGDGTAYVYHRLADSYYNIYNTDRAEYYYKMYIQEGDNVEGTAYYRYAQMLKANQKFEESNEAMKTFANKAPSDERAKAFKSNPNYLPKLLNGEPKFTVEKSEFNTNLSDFGGYEFGDKLYFVSARNKSRRDYGWNDQPTLDVYVATKKGDLYQDPKELAGEVNSKFHEGTVSISLDGKTMYFTRNNYLDGDYEKSSEGIGKLKVYKASLVNGEWDDIEELPFNSDEYSTGHTALSPDGKTLYFSSDMPGGMGMSDLYKVSVNDDGTYGEPKNLGAGINTEGRESFPFIDSEGTLYFSSDGQLGIGGLDVFYAKAEDDSFASVKNMGQPINSTGDDFAFSFNVEKETGFVSSNRGGIEETVANDDIYQVVQIQPLDEIKVMTSVVDAETGEPISGATVIVYDAEENEISKAMSTEEGKADFTLPGSVDYSIQVNADDYESNMASVSKEEENEVDVVIELNPIEDIITPEEVVLNPIMFDFDKSNIRKQAAFELDKLVEVMKKYPEMKIKVRSHTDRRGPESYNQTLSEQRAQSTVQYVISQGIDESRISGEGFGESEPKVDCDSCTEDQHELNRRSEFKIVKD</sequence>
<dbReference type="Gene3D" id="1.25.40.10">
    <property type="entry name" value="Tetratricopeptide repeat domain"/>
    <property type="match status" value="1"/>
</dbReference>
<dbReference type="PRINTS" id="PR01021">
    <property type="entry name" value="OMPADOMAIN"/>
</dbReference>
<feature type="chain" id="PRO_5045079241" evidence="6">
    <location>
        <begin position="22"/>
        <end position="633"/>
    </location>
</feature>
<dbReference type="PANTHER" id="PTHR30329">
    <property type="entry name" value="STATOR ELEMENT OF FLAGELLAR MOTOR COMPLEX"/>
    <property type="match status" value="1"/>
</dbReference>
<dbReference type="InterPro" id="IPR050330">
    <property type="entry name" value="Bact_OuterMem_StrucFunc"/>
</dbReference>
<dbReference type="Pfam" id="PF00691">
    <property type="entry name" value="OmpA"/>
    <property type="match status" value="1"/>
</dbReference>
<evidence type="ECO:0000256" key="1">
    <source>
        <dbReference type="ARBA" id="ARBA00004442"/>
    </source>
</evidence>
<gene>
    <name evidence="8" type="ORF">GCM10008088_28080</name>
</gene>
<dbReference type="InterPro" id="IPR011042">
    <property type="entry name" value="6-blade_b-propeller_TolB-like"/>
</dbReference>
<proteinExistence type="predicted"/>
<evidence type="ECO:0000256" key="6">
    <source>
        <dbReference type="SAM" id="SignalP"/>
    </source>
</evidence>
<keyword evidence="6" id="KW-0732">Signal</keyword>
<keyword evidence="3" id="KW-0998">Cell outer membrane</keyword>
<evidence type="ECO:0000313" key="8">
    <source>
        <dbReference type="EMBL" id="GGZ65048.1"/>
    </source>
</evidence>
<keyword evidence="9" id="KW-1185">Reference proteome</keyword>
<dbReference type="Gene3D" id="3.30.1330.60">
    <property type="entry name" value="OmpA-like domain"/>
    <property type="match status" value="1"/>
</dbReference>
<dbReference type="InterPro" id="IPR008969">
    <property type="entry name" value="CarboxyPept-like_regulatory"/>
</dbReference>
<reference evidence="9" key="1">
    <citation type="journal article" date="2019" name="Int. J. Syst. Evol. Microbiol.">
        <title>The Global Catalogue of Microorganisms (GCM) 10K type strain sequencing project: providing services to taxonomists for standard genome sequencing and annotation.</title>
        <authorList>
            <consortium name="The Broad Institute Genomics Platform"/>
            <consortium name="The Broad Institute Genome Sequencing Center for Infectious Disease"/>
            <person name="Wu L."/>
            <person name="Ma J."/>
        </authorList>
    </citation>
    <scope>NUCLEOTIDE SEQUENCE [LARGE SCALE GENOMIC DNA]</scope>
    <source>
        <strain evidence="9">KCTC 12708</strain>
    </source>
</reference>
<protein>
    <submittedName>
        <fullName evidence="8">Cell envelope biogenesis protein OmpA</fullName>
    </submittedName>
</protein>
<dbReference type="InterPro" id="IPR036737">
    <property type="entry name" value="OmpA-like_sf"/>
</dbReference>
<dbReference type="EMBL" id="BMWY01000014">
    <property type="protein sequence ID" value="GGZ65048.1"/>
    <property type="molecule type" value="Genomic_DNA"/>
</dbReference>
<name>A0ABQ3C5S6_9FLAO</name>
<feature type="region of interest" description="Disordered" evidence="5">
    <location>
        <begin position="598"/>
        <end position="619"/>
    </location>
</feature>
<dbReference type="RefSeq" id="WP_027885760.1">
    <property type="nucleotide sequence ID" value="NZ_BMWY01000014.1"/>
</dbReference>
<dbReference type="SUPFAM" id="SSF103088">
    <property type="entry name" value="OmpA-like"/>
    <property type="match status" value="1"/>
</dbReference>
<evidence type="ECO:0000256" key="4">
    <source>
        <dbReference type="PROSITE-ProRule" id="PRU00473"/>
    </source>
</evidence>
<evidence type="ECO:0000259" key="7">
    <source>
        <dbReference type="PROSITE" id="PS51123"/>
    </source>
</evidence>
<dbReference type="Pfam" id="PF07676">
    <property type="entry name" value="PD40"/>
    <property type="match status" value="3"/>
</dbReference>
<keyword evidence="2 4" id="KW-0472">Membrane</keyword>